<accession>A0A517L444</accession>
<feature type="region of interest" description="Disordered" evidence="10">
    <location>
        <begin position="1919"/>
        <end position="1962"/>
    </location>
</feature>
<feature type="transmembrane region" description="Helical" evidence="11">
    <location>
        <begin position="1007"/>
        <end position="1033"/>
    </location>
</feature>
<dbReference type="Gene3D" id="3.40.50.300">
    <property type="entry name" value="P-loop containing nucleotide triphosphate hydrolases"/>
    <property type="match status" value="3"/>
</dbReference>
<evidence type="ECO:0000313" key="14">
    <source>
        <dbReference type="EMBL" id="QDS70412.1"/>
    </source>
</evidence>
<keyword evidence="2" id="KW-0813">Transport</keyword>
<dbReference type="InterPro" id="IPR050173">
    <property type="entry name" value="ABC_transporter_C-like"/>
</dbReference>
<keyword evidence="7 11" id="KW-1133">Transmembrane helix</keyword>
<evidence type="ECO:0000256" key="7">
    <source>
        <dbReference type="ARBA" id="ARBA00022989"/>
    </source>
</evidence>
<dbReference type="STRING" id="50376.A0A517L444"/>
<feature type="compositionally biased region" description="Polar residues" evidence="10">
    <location>
        <begin position="1942"/>
        <end position="1962"/>
    </location>
</feature>
<dbReference type="SMART" id="SM00382">
    <property type="entry name" value="AAA"/>
    <property type="match status" value="3"/>
</dbReference>
<dbReference type="Pfam" id="PF00004">
    <property type="entry name" value="AAA"/>
    <property type="match status" value="1"/>
</dbReference>
<organism evidence="14 15">
    <name type="scientific">Venturia effusa</name>
    <dbReference type="NCBI Taxonomy" id="50376"/>
    <lineage>
        <taxon>Eukaryota</taxon>
        <taxon>Fungi</taxon>
        <taxon>Dikarya</taxon>
        <taxon>Ascomycota</taxon>
        <taxon>Pezizomycotina</taxon>
        <taxon>Dothideomycetes</taxon>
        <taxon>Pleosporomycetidae</taxon>
        <taxon>Venturiales</taxon>
        <taxon>Venturiaceae</taxon>
        <taxon>Venturia</taxon>
    </lineage>
</organism>
<feature type="region of interest" description="Disordered" evidence="10">
    <location>
        <begin position="1341"/>
        <end position="1403"/>
    </location>
</feature>
<dbReference type="FunFam" id="3.40.50.300:FF:000825">
    <property type="entry name" value="ABC bile acid transporter"/>
    <property type="match status" value="1"/>
</dbReference>
<feature type="transmembrane region" description="Helical" evidence="11">
    <location>
        <begin position="600"/>
        <end position="619"/>
    </location>
</feature>
<feature type="transmembrane region" description="Helical" evidence="11">
    <location>
        <begin position="1622"/>
        <end position="1642"/>
    </location>
</feature>
<dbReference type="PANTHER" id="PTHR24223">
    <property type="entry name" value="ATP-BINDING CASSETTE SUB-FAMILY C"/>
    <property type="match status" value="1"/>
</dbReference>
<feature type="compositionally biased region" description="Low complexity" evidence="10">
    <location>
        <begin position="1919"/>
        <end position="1936"/>
    </location>
</feature>
<evidence type="ECO:0000256" key="10">
    <source>
        <dbReference type="SAM" id="MobiDB-lite"/>
    </source>
</evidence>
<dbReference type="Pfam" id="PF00005">
    <property type="entry name" value="ABC_tran"/>
    <property type="match status" value="2"/>
</dbReference>
<evidence type="ECO:0000256" key="9">
    <source>
        <dbReference type="ARBA" id="ARBA00023180"/>
    </source>
</evidence>
<evidence type="ECO:0000256" key="8">
    <source>
        <dbReference type="ARBA" id="ARBA00023136"/>
    </source>
</evidence>
<sequence length="2108" mass="235638">MPTRSGRDPIAQWYFDNATAERVSTDTALTTRLEKLYPNKHITIVPEASCNLFAYASSGDITITPDNDNITHSGPLEWEMYIPPASRLDGRSGQLAKRVIFGKYHVAWHDYNFILYIVEGRDGTQSYPTVRNNYIISDTANSTSSLILAAGVYGVALHGEIWVFDQGYWQKDAQLWQSIQKARWEDVILNADMKKAIIGDVTRFFDGRTTYERLKVPWKRGIIYHGPPGNGKTISIKATMHMLYDRKDPIPTLYVKSLASFSGPEYSLNQIFSKARSSAPCYLVFEDLDSLVDDRVRSFFLNQVDGLNRNDGILMVGSTNHLDRLDPGISKRPSRFDRKYLFPNPNLAERVLYAEFWRKKLLRGEERTRKDEQEPVEFPEELCKAIAGITKGFSFAYMQEAFVAALLAIAANDSGQDGAGLSEDFDLVTLDDSSLEDDGDDEDLDKYVLWREIKRQIKILREDIDNSDDAETKGYQPVNTFDNVFDVRSAYDDVDIQDQDEDTEIVQDAETAPLSLHRTKTHESVIEVNRPLGEIYLVIIEEVAVLAEVGIHLAVFLTEAWGPRGTVAAFTELATWSYIALLASLRLLFTSTSRFSFPPLWYHTCFLYCAVWVFTTLTFRSEIIHPISKLARSLSIADFALSSLLATISITSRKGNKAVKLEYEGNLEPSKEQTASVLSLASFGWVDGIVWKGYKKTFEMSDVWNLAPRDKAAHLLADYRQVKKTSKLAWHLLAYFKRSLLIQASWAVMSGVLTFAPTLLLKVILEYIEDPASTPRNAAWFFVILLFVSGCAAALADGQALWVGRKVCIRLRAIIIGEIYAKALKRKVSASGEDKVLGEKQDSKDAKEPGLWQRVKSLGRKKKDNKKTDEDKKEEEDSSQVNSGTIINLMAVDSFKVSEICAYLHFLWASTPVQFVMAIYLLYKILGYSSIAGIGMMGLLLPVNMIISRQFSKIQKKILAATDGRINTTNEVLSNIRIIKFFAWEQRFMNLVNEKRTVELKHLRRRYIVWAIAATVWSGAPILITFLSFLVYTKIEKRQLVPSVAFTALSLFQLLRIPLDQLADMVAHVLESKVSIDRVEEFLAEPETDKYVQLHHSHSVEESAPTVGFRQGTFSWGNQDDEEAFKLRDMDLEFHTDVINLIVGPTGSGKTSMLLALLGEMTLLKGSVYLPGYRSREDVKADPQTGLTESVAYCAQQAWLVNANIKDNIVFASPWNAKRYNDVIVACSLQRDIEILDHGDQTLVGEKGVTLSGGQKQRISLARALYSHARHVLLDDVLSAVDSHTAKWIFDQALLGPLMYNRTCILVTHNVALCLPHADFAVVLDNGRVIAQGTANEVIDSGKLSEDMSKSRPGSTGPSRAASRVPSDVGEEEALGEQESNGHANAAKGAVKDKKSDVQVENEETKAEGAVSFAVMLMYLKAMGGWWYWGFAALSFILQQVASVATNVWIRYWANAYVKTEMTATSKHRYSPITHVGTFTGLGTCMTSGTCNWAWPMTDINSNETVYSMSKVKKDGEVDSSYYLGIYSLLGIVFMFITLFREGVLFGGSLTASRRIHQRLMERVAHAKFRFFDSTPLGQIMNRFSKDIESIDQEVAPVAVGVVHCLASIITIVILISVITPGFLIAGAFISVLYFMIGKFYINSSRDLKRLESLQRSPLYQQFGETLTGMTTIRAYGDERRFIRENLAKINTHNRPFIYLWAANRWLAFRVDVVGAMVAFFAGVFVILSVGTIDPGAAGLAMTYAVTFTENVLWFVRLYASNEQNMNSVERIKEYLDVEQEAQPVIENCRPPGNWPSKGSVEFINYSTRYRADFDLVLKQLTFKILPGEKVGVVGRTGAGKSSMALALFRALEAEEGKIMVDEVDIGLIGLRDLRESIVMVPQDPTLFTGTVRSNLDPFGLFTDEEIFTALRRVQLIGSPGSPRTTAPTPTRPSTPELVVSTAESTGSESAPTESTTHTLVESTDSITENKNIFRNLSSSISESGSNLSQGQRQLLCLARALLKVPKVLLMDEATASIDYATDAKIQETIREIKNTTITIAHRLQTIIDYDKVLVLDKGQVVEYGAPWDLVEMESGVFRGMCDMTGEGDMLRKLAKKARDAGKLVDDE</sequence>
<dbReference type="InterPro" id="IPR017871">
    <property type="entry name" value="ABC_transporter-like_CS"/>
</dbReference>
<dbReference type="Gene3D" id="1.20.1560.10">
    <property type="entry name" value="ABC transporter type 1, transmembrane domain"/>
    <property type="match status" value="2"/>
</dbReference>
<dbReference type="InterPro" id="IPR027417">
    <property type="entry name" value="P-loop_NTPase"/>
</dbReference>
<dbReference type="InterPro" id="IPR003593">
    <property type="entry name" value="AAA+_ATPase"/>
</dbReference>
<gene>
    <name evidence="14" type="ORF">FKW77_009472</name>
</gene>
<comment type="subcellular location">
    <subcellularLocation>
        <location evidence="1">Membrane</location>
        <topology evidence="1">Multi-pass membrane protein</topology>
    </subcellularLocation>
</comment>
<dbReference type="PROSITE" id="PS50893">
    <property type="entry name" value="ABC_TRANSPORTER_2"/>
    <property type="match status" value="2"/>
</dbReference>
<feature type="transmembrane region" description="Helical" evidence="11">
    <location>
        <begin position="740"/>
        <end position="765"/>
    </location>
</feature>
<keyword evidence="4" id="KW-0677">Repeat</keyword>
<protein>
    <recommendedName>
        <fullName evidence="16">ATP-dependent bile acid permease</fullName>
    </recommendedName>
</protein>
<evidence type="ECO:0000256" key="11">
    <source>
        <dbReference type="SAM" id="Phobius"/>
    </source>
</evidence>
<dbReference type="PANTHER" id="PTHR24223:SF353">
    <property type="entry name" value="ABC TRANSPORTER ATP-BINDING PROTEIN_PERMEASE VMR1-RELATED"/>
    <property type="match status" value="1"/>
</dbReference>
<dbReference type="Proteomes" id="UP000316270">
    <property type="component" value="Chromosome 4"/>
</dbReference>
<feature type="domain" description="ABC transporter" evidence="12">
    <location>
        <begin position="1801"/>
        <end position="2083"/>
    </location>
</feature>
<dbReference type="CDD" id="cd18596">
    <property type="entry name" value="ABC_6TM_VMR1_D1_like"/>
    <property type="match status" value="1"/>
</dbReference>
<feature type="compositionally biased region" description="Basic and acidic residues" evidence="10">
    <location>
        <begin position="1390"/>
        <end position="1403"/>
    </location>
</feature>
<dbReference type="InterPro" id="IPR003439">
    <property type="entry name" value="ABC_transporter-like_ATP-bd"/>
</dbReference>
<evidence type="ECO:0000256" key="2">
    <source>
        <dbReference type="ARBA" id="ARBA00022448"/>
    </source>
</evidence>
<keyword evidence="9" id="KW-0325">Glycoprotein</keyword>
<feature type="domain" description="ABC transmembrane type-1" evidence="13">
    <location>
        <begin position="747"/>
        <end position="1071"/>
    </location>
</feature>
<feature type="transmembrane region" description="Helical" evidence="11">
    <location>
        <begin position="1522"/>
        <end position="1540"/>
    </location>
</feature>
<keyword evidence="3 11" id="KW-0812">Transmembrane</keyword>
<dbReference type="GO" id="GO:0140359">
    <property type="term" value="F:ABC-type transporter activity"/>
    <property type="evidence" value="ECO:0007669"/>
    <property type="project" value="InterPro"/>
</dbReference>
<name>A0A517L444_9PEZI</name>
<evidence type="ECO:0000256" key="5">
    <source>
        <dbReference type="ARBA" id="ARBA00022741"/>
    </source>
</evidence>
<evidence type="ECO:0000313" key="15">
    <source>
        <dbReference type="Proteomes" id="UP000316270"/>
    </source>
</evidence>
<feature type="domain" description="ABC transporter" evidence="12">
    <location>
        <begin position="1107"/>
        <end position="1351"/>
    </location>
</feature>
<dbReference type="SUPFAM" id="SSF52540">
    <property type="entry name" value="P-loop containing nucleoside triphosphate hydrolases"/>
    <property type="match status" value="3"/>
</dbReference>
<feature type="transmembrane region" description="Helical" evidence="11">
    <location>
        <begin position="1707"/>
        <end position="1730"/>
    </location>
</feature>
<feature type="transmembrane region" description="Helical" evidence="11">
    <location>
        <begin position="928"/>
        <end position="947"/>
    </location>
</feature>
<dbReference type="Pfam" id="PF00664">
    <property type="entry name" value="ABC_membrane"/>
    <property type="match status" value="2"/>
</dbReference>
<evidence type="ECO:0000256" key="3">
    <source>
        <dbReference type="ARBA" id="ARBA00022692"/>
    </source>
</evidence>
<dbReference type="GO" id="GO:0016887">
    <property type="term" value="F:ATP hydrolysis activity"/>
    <property type="evidence" value="ECO:0007669"/>
    <property type="project" value="InterPro"/>
</dbReference>
<dbReference type="CDD" id="cd19481">
    <property type="entry name" value="RecA-like_protease"/>
    <property type="match status" value="1"/>
</dbReference>
<dbReference type="CDD" id="cd03244">
    <property type="entry name" value="ABCC_MRP_domain2"/>
    <property type="match status" value="1"/>
</dbReference>
<dbReference type="CDD" id="cd18604">
    <property type="entry name" value="ABC_6TM_VMR1_D2_like"/>
    <property type="match status" value="1"/>
</dbReference>
<feature type="transmembrane region" description="Helical" evidence="11">
    <location>
        <begin position="1595"/>
        <end position="1616"/>
    </location>
</feature>
<dbReference type="InterPro" id="IPR036640">
    <property type="entry name" value="ABC1_TM_sf"/>
</dbReference>
<evidence type="ECO:0000259" key="12">
    <source>
        <dbReference type="PROSITE" id="PS50893"/>
    </source>
</evidence>
<dbReference type="InterPro" id="IPR011527">
    <property type="entry name" value="ABC1_TM_dom"/>
</dbReference>
<feature type="transmembrane region" description="Helical" evidence="11">
    <location>
        <begin position="777"/>
        <end position="796"/>
    </location>
</feature>
<feature type="domain" description="ABC transmembrane type-1" evidence="13">
    <location>
        <begin position="1431"/>
        <end position="1761"/>
    </location>
</feature>
<reference evidence="14 15" key="1">
    <citation type="submission" date="2019-07" db="EMBL/GenBank/DDBJ databases">
        <title>Finished genome of Venturia effusa.</title>
        <authorList>
            <person name="Young C.A."/>
            <person name="Cox M.P."/>
            <person name="Ganley A.R.D."/>
            <person name="David W.J."/>
        </authorList>
    </citation>
    <scope>NUCLEOTIDE SEQUENCE [LARGE SCALE GENOMIC DNA]</scope>
    <source>
        <strain evidence="15">albino</strain>
    </source>
</reference>
<feature type="region of interest" description="Disordered" evidence="10">
    <location>
        <begin position="860"/>
        <end position="879"/>
    </location>
</feature>
<evidence type="ECO:0000256" key="6">
    <source>
        <dbReference type="ARBA" id="ARBA00022840"/>
    </source>
</evidence>
<dbReference type="EMBL" id="CP042188">
    <property type="protein sequence ID" value="QDS70412.1"/>
    <property type="molecule type" value="Genomic_DNA"/>
</dbReference>
<dbReference type="CDD" id="cd03250">
    <property type="entry name" value="ABCC_MRP_domain1"/>
    <property type="match status" value="1"/>
</dbReference>
<keyword evidence="8 11" id="KW-0472">Membrane</keyword>
<evidence type="ECO:0008006" key="16">
    <source>
        <dbReference type="Google" id="ProtNLM"/>
    </source>
</evidence>
<dbReference type="InterPro" id="IPR003959">
    <property type="entry name" value="ATPase_AAA_core"/>
</dbReference>
<dbReference type="OrthoDB" id="6500128at2759"/>
<proteinExistence type="predicted"/>
<keyword evidence="5" id="KW-0547">Nucleotide-binding</keyword>
<feature type="transmembrane region" description="Helical" evidence="11">
    <location>
        <begin position="900"/>
        <end position="922"/>
    </location>
</feature>
<dbReference type="GO" id="GO:0000329">
    <property type="term" value="C:fungal-type vacuole membrane"/>
    <property type="evidence" value="ECO:0007669"/>
    <property type="project" value="TreeGrafter"/>
</dbReference>
<keyword evidence="6" id="KW-0067">ATP-binding</keyword>
<evidence type="ECO:0000256" key="4">
    <source>
        <dbReference type="ARBA" id="ARBA00022737"/>
    </source>
</evidence>
<evidence type="ECO:0000259" key="13">
    <source>
        <dbReference type="PROSITE" id="PS50929"/>
    </source>
</evidence>
<evidence type="ECO:0000256" key="1">
    <source>
        <dbReference type="ARBA" id="ARBA00004141"/>
    </source>
</evidence>
<keyword evidence="15" id="KW-1185">Reference proteome</keyword>
<feature type="transmembrane region" description="Helical" evidence="11">
    <location>
        <begin position="1426"/>
        <end position="1450"/>
    </location>
</feature>
<dbReference type="PROSITE" id="PS00211">
    <property type="entry name" value="ABC_TRANSPORTER_1"/>
    <property type="match status" value="2"/>
</dbReference>
<dbReference type="GO" id="GO:0005524">
    <property type="term" value="F:ATP binding"/>
    <property type="evidence" value="ECO:0007669"/>
    <property type="project" value="UniProtKB-KW"/>
</dbReference>
<dbReference type="PROSITE" id="PS50929">
    <property type="entry name" value="ABC_TM1F"/>
    <property type="match status" value="2"/>
</dbReference>
<dbReference type="SUPFAM" id="SSF90123">
    <property type="entry name" value="ABC transporter transmembrane region"/>
    <property type="match status" value="2"/>
</dbReference>